<sequence length="249" mass="26303">MEAPDYSYVGSGHILMKEYGSAAPFLPVGNCSALSFSPQVNTLQLPDYTQPGGGLRNRIDRVNDVQFSLTFHDFKGENFARFLRASNTDVAAGTVSAEAVVAYKGGWTPLAKYASVIDAVEPAGGGTPYVAGDDYVLDNGGLWIPEDSAIVDPVAGAANIDVDYDYDAHSVTEAFVNAAKQYTLIFVGLNEARSGKQVRVIGHKLSGAVMSQLGLIGEEYGAGEVNGSLMSDTSKGAGLSKYFQIVVVD</sequence>
<gene>
    <name evidence="1" type="ORF">QFW80_16760</name>
</gene>
<dbReference type="InterPro" id="IPR016893">
    <property type="entry name" value="UCP028589"/>
</dbReference>
<dbReference type="EMBL" id="JARXRN010000029">
    <property type="protein sequence ID" value="MDH5832171.1"/>
    <property type="molecule type" value="Genomic_DNA"/>
</dbReference>
<name>A0ABT6JPX9_9GAMM</name>
<accession>A0ABT6JPX9</accession>
<organism evidence="1 2">
    <name type="scientific">Luteimonas rhizosphaericola</name>
    <dbReference type="NCBI Taxonomy" id="3042024"/>
    <lineage>
        <taxon>Bacteria</taxon>
        <taxon>Pseudomonadati</taxon>
        <taxon>Pseudomonadota</taxon>
        <taxon>Gammaproteobacteria</taxon>
        <taxon>Lysobacterales</taxon>
        <taxon>Lysobacteraceae</taxon>
        <taxon>Luteimonas</taxon>
    </lineage>
</organism>
<reference evidence="1 2" key="1">
    <citation type="submission" date="2023-04" db="EMBL/GenBank/DDBJ databases">
        <title>Luteimonas sp. M1R5S18.</title>
        <authorList>
            <person name="Sun J.-Q."/>
        </authorList>
    </citation>
    <scope>NUCLEOTIDE SEQUENCE [LARGE SCALE GENOMIC DNA]</scope>
    <source>
        <strain evidence="1 2">M1R5S18</strain>
    </source>
</reference>
<evidence type="ECO:0000313" key="1">
    <source>
        <dbReference type="EMBL" id="MDH5832171.1"/>
    </source>
</evidence>
<proteinExistence type="predicted"/>
<dbReference type="RefSeq" id="WP_280603211.1">
    <property type="nucleotide sequence ID" value="NZ_JARXRN010000029.1"/>
</dbReference>
<dbReference type="PIRSF" id="PIRSF028589">
    <property type="entry name" value="UCP028589"/>
    <property type="match status" value="1"/>
</dbReference>
<keyword evidence="2" id="KW-1185">Reference proteome</keyword>
<evidence type="ECO:0008006" key="3">
    <source>
        <dbReference type="Google" id="ProtNLM"/>
    </source>
</evidence>
<dbReference type="Proteomes" id="UP001156831">
    <property type="component" value="Unassembled WGS sequence"/>
</dbReference>
<evidence type="ECO:0000313" key="2">
    <source>
        <dbReference type="Proteomes" id="UP001156831"/>
    </source>
</evidence>
<comment type="caution">
    <text evidence="1">The sequence shown here is derived from an EMBL/GenBank/DDBJ whole genome shotgun (WGS) entry which is preliminary data.</text>
</comment>
<protein>
    <recommendedName>
        <fullName evidence="3">Tail tube protein</fullName>
    </recommendedName>
</protein>